<proteinExistence type="predicted"/>
<protein>
    <recommendedName>
        <fullName evidence="3">EamA domain-containing protein</fullName>
    </recommendedName>
</protein>
<evidence type="ECO:0000313" key="5">
    <source>
        <dbReference type="Proteomes" id="UP001140074"/>
    </source>
</evidence>
<feature type="transmembrane region" description="Helical" evidence="2">
    <location>
        <begin position="209"/>
        <end position="232"/>
    </location>
</feature>
<dbReference type="GO" id="GO:0016020">
    <property type="term" value="C:membrane"/>
    <property type="evidence" value="ECO:0007669"/>
    <property type="project" value="InterPro"/>
</dbReference>
<dbReference type="InterPro" id="IPR000620">
    <property type="entry name" value="EamA_dom"/>
</dbReference>
<sequence>MSGIRTRHLPAADRPWLELDEGSPANVTELVERRPATRPHSRDASLTVLTGTLGRVPSSASLAGARPSARRSMVLGGAALVVCIFSFVAQTIITRSVQESYVQPYFILWVSHSFWVIILPLHTVYEKLKRRPRSLAALKLETLVASAKLIVQRRRSHTGSRLESSSSFTSDLYEPVNTTEQDDADMRCGATTGDEDGSRALATSRPGWVVWRMIGLTAMLAGLLNSSAYLWYVAVGFTSMSKVTAIYNMSCFFAYLFSILLLKERVQVVKCVAVGISIVGVALIALFDTGADVQALTEAQRHARRNAELLGDLLSLACACGIGLYQVLYKKYAVPKDYHSLYHVNFMTALLGASTLLVFWMPIPALHVIGIERFRWPDGRQFAFIASNAMFGVAYNAGFMIALALTSPLFAAVGVMLTIPAMAAVDMVIQGHALAWSILAGAGAILAGFATLTYAEYCDSVRKTDQTADSSSSPPSAAVAPTTLT</sequence>
<gene>
    <name evidence="4" type="ORF">GGH94_003181</name>
</gene>
<keyword evidence="2" id="KW-1133">Transmembrane helix</keyword>
<dbReference type="InterPro" id="IPR026505">
    <property type="entry name" value="Solute_c_fam_35_mem_F3/F4"/>
</dbReference>
<dbReference type="Proteomes" id="UP001140074">
    <property type="component" value="Unassembled WGS sequence"/>
</dbReference>
<feature type="transmembrane region" description="Helical" evidence="2">
    <location>
        <begin position="269"/>
        <end position="287"/>
    </location>
</feature>
<accession>A0A9W8M5B1</accession>
<feature type="transmembrane region" description="Helical" evidence="2">
    <location>
        <begin position="244"/>
        <end position="262"/>
    </location>
</feature>
<keyword evidence="5" id="KW-1185">Reference proteome</keyword>
<feature type="transmembrane region" description="Helical" evidence="2">
    <location>
        <begin position="73"/>
        <end position="93"/>
    </location>
</feature>
<reference evidence="4" key="1">
    <citation type="submission" date="2022-07" db="EMBL/GenBank/DDBJ databases">
        <title>Phylogenomic reconstructions and comparative analyses of Kickxellomycotina fungi.</title>
        <authorList>
            <person name="Reynolds N.K."/>
            <person name="Stajich J.E."/>
            <person name="Barry K."/>
            <person name="Grigoriev I.V."/>
            <person name="Crous P."/>
            <person name="Smith M.E."/>
        </authorList>
    </citation>
    <scope>NUCLEOTIDE SEQUENCE</scope>
    <source>
        <strain evidence="4">RSA 476</strain>
    </source>
</reference>
<feature type="region of interest" description="Disordered" evidence="1">
    <location>
        <begin position="465"/>
        <end position="485"/>
    </location>
</feature>
<dbReference type="AlphaFoldDB" id="A0A9W8M5B1"/>
<feature type="compositionally biased region" description="Low complexity" evidence="1">
    <location>
        <begin position="470"/>
        <end position="485"/>
    </location>
</feature>
<dbReference type="PANTHER" id="PTHR19346">
    <property type="entry name" value="SUGAR PHOSPHATE TRANSPORTER DOMAIN-CONTAINING PROTEIN"/>
    <property type="match status" value="1"/>
</dbReference>
<feature type="transmembrane region" description="Helical" evidence="2">
    <location>
        <begin position="409"/>
        <end position="429"/>
    </location>
</feature>
<dbReference type="Gene3D" id="1.10.3730.20">
    <property type="match status" value="1"/>
</dbReference>
<comment type="caution">
    <text evidence="4">The sequence shown here is derived from an EMBL/GenBank/DDBJ whole genome shotgun (WGS) entry which is preliminary data.</text>
</comment>
<feature type="transmembrane region" description="Helical" evidence="2">
    <location>
        <begin position="435"/>
        <end position="455"/>
    </location>
</feature>
<feature type="domain" description="EamA" evidence="3">
    <location>
        <begin position="210"/>
        <end position="285"/>
    </location>
</feature>
<name>A0A9W8M5B1_9FUNG</name>
<dbReference type="InterPro" id="IPR037185">
    <property type="entry name" value="EmrE-like"/>
</dbReference>
<keyword evidence="2" id="KW-0472">Membrane</keyword>
<evidence type="ECO:0000256" key="1">
    <source>
        <dbReference type="SAM" id="MobiDB-lite"/>
    </source>
</evidence>
<evidence type="ECO:0000259" key="3">
    <source>
        <dbReference type="Pfam" id="PF00892"/>
    </source>
</evidence>
<feature type="transmembrane region" description="Helical" evidence="2">
    <location>
        <begin position="341"/>
        <end position="362"/>
    </location>
</feature>
<feature type="transmembrane region" description="Helical" evidence="2">
    <location>
        <begin position="307"/>
        <end position="329"/>
    </location>
</feature>
<organism evidence="4 5">
    <name type="scientific">Coemansia aciculifera</name>
    <dbReference type="NCBI Taxonomy" id="417176"/>
    <lineage>
        <taxon>Eukaryota</taxon>
        <taxon>Fungi</taxon>
        <taxon>Fungi incertae sedis</taxon>
        <taxon>Zoopagomycota</taxon>
        <taxon>Kickxellomycotina</taxon>
        <taxon>Kickxellomycetes</taxon>
        <taxon>Kickxellales</taxon>
        <taxon>Kickxellaceae</taxon>
        <taxon>Coemansia</taxon>
    </lineage>
</organism>
<feature type="transmembrane region" description="Helical" evidence="2">
    <location>
        <begin position="105"/>
        <end position="125"/>
    </location>
</feature>
<dbReference type="SUPFAM" id="SSF103481">
    <property type="entry name" value="Multidrug resistance efflux transporter EmrE"/>
    <property type="match status" value="1"/>
</dbReference>
<feature type="transmembrane region" description="Helical" evidence="2">
    <location>
        <begin position="382"/>
        <end position="402"/>
    </location>
</feature>
<dbReference type="Pfam" id="PF00892">
    <property type="entry name" value="EamA"/>
    <property type="match status" value="1"/>
</dbReference>
<evidence type="ECO:0000256" key="2">
    <source>
        <dbReference type="SAM" id="Phobius"/>
    </source>
</evidence>
<evidence type="ECO:0000313" key="4">
    <source>
        <dbReference type="EMBL" id="KAJ2864047.1"/>
    </source>
</evidence>
<dbReference type="PANTHER" id="PTHR19346:SF4">
    <property type="entry name" value="SUGAR PHOSPHATE TRANSPORTER DOMAIN-CONTAINING PROTEIN"/>
    <property type="match status" value="1"/>
</dbReference>
<keyword evidence="2" id="KW-0812">Transmembrane</keyword>
<dbReference type="EMBL" id="JANBUY010000101">
    <property type="protein sequence ID" value="KAJ2864047.1"/>
    <property type="molecule type" value="Genomic_DNA"/>
</dbReference>